<evidence type="ECO:0000256" key="3">
    <source>
        <dbReference type="SAM" id="MobiDB-lite"/>
    </source>
</evidence>
<dbReference type="SUPFAM" id="SSF101931">
    <property type="entry name" value="Pym (Within the bgcn gene intron protein, WIBG), N-terminal domain"/>
    <property type="match status" value="1"/>
</dbReference>
<comment type="similarity">
    <text evidence="1">Belongs to the pym family.</text>
</comment>
<dbReference type="SMART" id="SM01273">
    <property type="entry name" value="Mago-bind"/>
    <property type="match status" value="1"/>
</dbReference>
<dbReference type="OrthoDB" id="21625at2759"/>
<feature type="region of interest" description="Disordered" evidence="3">
    <location>
        <begin position="71"/>
        <end position="91"/>
    </location>
</feature>
<proteinExistence type="inferred from homology"/>
<dbReference type="InterPro" id="IPR039333">
    <property type="entry name" value="PYM1"/>
</dbReference>
<evidence type="ECO:0000259" key="4">
    <source>
        <dbReference type="SMART" id="SM01273"/>
    </source>
</evidence>
<dbReference type="GO" id="GO:0003723">
    <property type="term" value="F:RNA binding"/>
    <property type="evidence" value="ECO:0007669"/>
    <property type="project" value="TreeGrafter"/>
</dbReference>
<keyword evidence="5" id="KW-1185">Reference proteome</keyword>
<gene>
    <name evidence="6" type="primary">LOC115628972</name>
</gene>
<protein>
    <recommendedName>
        <fullName evidence="2">Partner of Y14 and mago</fullName>
    </recommendedName>
</protein>
<organism evidence="5 6">
    <name type="scientific">Drosophila lebanonensis</name>
    <name type="common">Fruit fly</name>
    <name type="synonym">Scaptodrosophila lebanonensis</name>
    <dbReference type="NCBI Taxonomy" id="7225"/>
    <lineage>
        <taxon>Eukaryota</taxon>
        <taxon>Metazoa</taxon>
        <taxon>Ecdysozoa</taxon>
        <taxon>Arthropoda</taxon>
        <taxon>Hexapoda</taxon>
        <taxon>Insecta</taxon>
        <taxon>Pterygota</taxon>
        <taxon>Neoptera</taxon>
        <taxon>Endopterygota</taxon>
        <taxon>Diptera</taxon>
        <taxon>Brachycera</taxon>
        <taxon>Muscomorpha</taxon>
        <taxon>Ephydroidea</taxon>
        <taxon>Drosophilidae</taxon>
        <taxon>Scaptodrosophila</taxon>
    </lineage>
</organism>
<dbReference type="PANTHER" id="PTHR22959:SF0">
    <property type="entry name" value="PARTNER OF Y14 AND MAGO"/>
    <property type="match status" value="1"/>
</dbReference>
<dbReference type="AlphaFoldDB" id="A0A6J2TYB3"/>
<feature type="domain" description="WIBG Mago-binding" evidence="4">
    <location>
        <begin position="9"/>
        <end position="35"/>
    </location>
</feature>
<name>A0A6J2TYB3_DROLE</name>
<dbReference type="InterPro" id="IPR036348">
    <property type="entry name" value="WIBG_N_sf"/>
</dbReference>
<dbReference type="GO" id="GO:0035145">
    <property type="term" value="C:exon-exon junction complex"/>
    <property type="evidence" value="ECO:0007669"/>
    <property type="project" value="TreeGrafter"/>
</dbReference>
<evidence type="ECO:0000256" key="1">
    <source>
        <dbReference type="ARBA" id="ARBA00009394"/>
    </source>
</evidence>
<evidence type="ECO:0000313" key="5">
    <source>
        <dbReference type="Proteomes" id="UP000504634"/>
    </source>
</evidence>
<accession>A0A6J2TYB3</accession>
<reference evidence="6" key="1">
    <citation type="submission" date="2025-08" db="UniProtKB">
        <authorList>
            <consortium name="RefSeq"/>
        </authorList>
    </citation>
    <scope>IDENTIFICATION</scope>
    <source>
        <strain evidence="6">11010-0011.00</strain>
        <tissue evidence="6">Whole body</tissue>
    </source>
</reference>
<dbReference type="Pfam" id="PF09282">
    <property type="entry name" value="Mago-bind"/>
    <property type="match status" value="1"/>
</dbReference>
<dbReference type="GO" id="GO:0005737">
    <property type="term" value="C:cytoplasm"/>
    <property type="evidence" value="ECO:0007669"/>
    <property type="project" value="TreeGrafter"/>
</dbReference>
<dbReference type="Proteomes" id="UP000504634">
    <property type="component" value="Unplaced"/>
</dbReference>
<dbReference type="InterPro" id="IPR015362">
    <property type="entry name" value="WIBG_mago-bd"/>
</dbReference>
<dbReference type="PANTHER" id="PTHR22959">
    <property type="entry name" value="PYM PROTEIN"/>
    <property type="match status" value="1"/>
</dbReference>
<evidence type="ECO:0000256" key="2">
    <source>
        <dbReference type="ARBA" id="ARBA00018898"/>
    </source>
</evidence>
<sequence>MSTYLQNSEGTFIPATKRPDGTWRKARRVKDGYVPQEEVPLYESKGKQFAQRQTRSGVPPGMCPLVAAEAKKEREKQERAKTKKLEKELTKSSKTIVSSAANVELPTCPTTTAKPKQMSTSKSVIEVARTLEDTLKLDDVEKIDTAKQIKKLRKKIREIELIESRMKAGEVKKLDKDQLDKIKKKPEILEQIKLLEDNSVLPQS</sequence>
<dbReference type="GeneID" id="115628972"/>
<dbReference type="GO" id="GO:1903259">
    <property type="term" value="P:exon-exon junction complex disassembly"/>
    <property type="evidence" value="ECO:0007669"/>
    <property type="project" value="InterPro"/>
</dbReference>
<dbReference type="CTD" id="37780"/>
<dbReference type="RefSeq" id="XP_030381114.1">
    <property type="nucleotide sequence ID" value="XM_030525254.1"/>
</dbReference>
<evidence type="ECO:0000313" key="6">
    <source>
        <dbReference type="RefSeq" id="XP_030381114.1"/>
    </source>
</evidence>